<feature type="region of interest" description="Disordered" evidence="1">
    <location>
        <begin position="63"/>
        <end position="113"/>
    </location>
</feature>
<protein>
    <submittedName>
        <fullName evidence="2">Uncharacterized protein</fullName>
    </submittedName>
</protein>
<feature type="region of interest" description="Disordered" evidence="1">
    <location>
        <begin position="283"/>
        <end position="375"/>
    </location>
</feature>
<feature type="compositionally biased region" description="Polar residues" evidence="1">
    <location>
        <begin position="305"/>
        <end position="317"/>
    </location>
</feature>
<feature type="compositionally biased region" description="Polar residues" evidence="1">
    <location>
        <begin position="173"/>
        <end position="192"/>
    </location>
</feature>
<evidence type="ECO:0000313" key="2">
    <source>
        <dbReference type="EMBL" id="KAB2570696.1"/>
    </source>
</evidence>
<feature type="compositionally biased region" description="Basic and acidic residues" evidence="1">
    <location>
        <begin position="283"/>
        <end position="292"/>
    </location>
</feature>
<feature type="compositionally biased region" description="Acidic residues" evidence="1">
    <location>
        <begin position="343"/>
        <end position="375"/>
    </location>
</feature>
<keyword evidence="3" id="KW-1185">Reference proteome</keyword>
<organism evidence="2 3">
    <name type="scientific">Lasiodiplodia theobromae</name>
    <dbReference type="NCBI Taxonomy" id="45133"/>
    <lineage>
        <taxon>Eukaryota</taxon>
        <taxon>Fungi</taxon>
        <taxon>Dikarya</taxon>
        <taxon>Ascomycota</taxon>
        <taxon>Pezizomycotina</taxon>
        <taxon>Dothideomycetes</taxon>
        <taxon>Dothideomycetes incertae sedis</taxon>
        <taxon>Botryosphaeriales</taxon>
        <taxon>Botryosphaeriaceae</taxon>
        <taxon>Lasiodiplodia</taxon>
    </lineage>
</organism>
<feature type="compositionally biased region" description="Basic residues" evidence="1">
    <location>
        <begin position="68"/>
        <end position="79"/>
    </location>
</feature>
<evidence type="ECO:0000313" key="3">
    <source>
        <dbReference type="Proteomes" id="UP000325902"/>
    </source>
</evidence>
<evidence type="ECO:0000256" key="1">
    <source>
        <dbReference type="SAM" id="MobiDB-lite"/>
    </source>
</evidence>
<feature type="compositionally biased region" description="Low complexity" evidence="1">
    <location>
        <begin position="88"/>
        <end position="98"/>
    </location>
</feature>
<proteinExistence type="predicted"/>
<sequence>MEDTRHRKIKSGAKERVLEYVSSLKEIRERTRKLFRNNKLVEMMYVLRDTGLTYLVKRRADGQVVMTPRRRKRRSKRSGVAKEKPSRHNSSSVSASSGNRRRRKHRHDHQEPYCQYCEDRRERRERRHAEGNEHHEYRDSLVHHRKHYKHRGGNDHEHGAHQHHEYTEHPESESVTQPPVESIRSPTDNSPIMETERPEPLSDRITRMSDFMAPRSDAAPAKPASYSDKPLPRLPRPERESTRMTRMSDFMAPVSEAAPSQPVSYSDYQLPEERLSIFSELHLDDGKREHKPQFRSAGEMGKSVRLSSMASVATFKTSPVDKPSGGQGLNSLIHQELRNGWSSDEDDSSSSDYSDDEGDEYEEGEEEIIDLNGDD</sequence>
<dbReference type="EMBL" id="VCHE01000126">
    <property type="protein sequence ID" value="KAB2570696.1"/>
    <property type="molecule type" value="Genomic_DNA"/>
</dbReference>
<feature type="compositionally biased region" description="Basic and acidic residues" evidence="1">
    <location>
        <begin position="194"/>
        <end position="207"/>
    </location>
</feature>
<name>A0A5N5CZE3_9PEZI</name>
<accession>A0A5N5CZE3</accession>
<feature type="region of interest" description="Disordered" evidence="1">
    <location>
        <begin position="125"/>
        <end position="267"/>
    </location>
</feature>
<dbReference type="Proteomes" id="UP000325902">
    <property type="component" value="Unassembled WGS sequence"/>
</dbReference>
<comment type="caution">
    <text evidence="2">The sequence shown here is derived from an EMBL/GenBank/DDBJ whole genome shotgun (WGS) entry which is preliminary data.</text>
</comment>
<feature type="compositionally biased region" description="Basic and acidic residues" evidence="1">
    <location>
        <begin position="152"/>
        <end position="172"/>
    </location>
</feature>
<dbReference type="AlphaFoldDB" id="A0A5N5CZE3"/>
<gene>
    <name evidence="2" type="ORF">DBV05_g10640</name>
</gene>
<reference evidence="2 3" key="1">
    <citation type="journal article" date="2019" name="Sci. Rep.">
        <title>A multi-omics analysis of the grapevine pathogen Lasiodiplodia theobromae reveals that temperature affects the expression of virulence- and pathogenicity-related genes.</title>
        <authorList>
            <person name="Felix C."/>
            <person name="Meneses R."/>
            <person name="Goncalves M.F.M."/>
            <person name="Tilleman L."/>
            <person name="Duarte A.S."/>
            <person name="Jorrin-Novo J.V."/>
            <person name="Van de Peer Y."/>
            <person name="Deforce D."/>
            <person name="Van Nieuwerburgh F."/>
            <person name="Esteves A.C."/>
            <person name="Alves A."/>
        </authorList>
    </citation>
    <scope>NUCLEOTIDE SEQUENCE [LARGE SCALE GENOMIC DNA]</scope>
    <source>
        <strain evidence="2 3">LA-SOL3</strain>
    </source>
</reference>
<feature type="compositionally biased region" description="Basic and acidic residues" evidence="1">
    <location>
        <begin position="125"/>
        <end position="142"/>
    </location>
</feature>